<evidence type="ECO:0000256" key="1">
    <source>
        <dbReference type="ARBA" id="ARBA00022723"/>
    </source>
</evidence>
<evidence type="ECO:0000259" key="4">
    <source>
        <dbReference type="SMART" id="SM00249"/>
    </source>
</evidence>
<evidence type="ECO:0000313" key="5">
    <source>
        <dbReference type="EMBL" id="OAY30141.1"/>
    </source>
</evidence>
<organism evidence="5">
    <name type="scientific">Manihot esculenta</name>
    <name type="common">Cassava</name>
    <name type="synonym">Jatropha manihot</name>
    <dbReference type="NCBI Taxonomy" id="3983"/>
    <lineage>
        <taxon>Eukaryota</taxon>
        <taxon>Viridiplantae</taxon>
        <taxon>Streptophyta</taxon>
        <taxon>Embryophyta</taxon>
        <taxon>Tracheophyta</taxon>
        <taxon>Spermatophyta</taxon>
        <taxon>Magnoliopsida</taxon>
        <taxon>eudicotyledons</taxon>
        <taxon>Gunneridae</taxon>
        <taxon>Pentapetalae</taxon>
        <taxon>rosids</taxon>
        <taxon>fabids</taxon>
        <taxon>Malpighiales</taxon>
        <taxon>Euphorbiaceae</taxon>
        <taxon>Crotonoideae</taxon>
        <taxon>Manihoteae</taxon>
        <taxon>Manihot</taxon>
    </lineage>
</organism>
<evidence type="ECO:0000256" key="3">
    <source>
        <dbReference type="ARBA" id="ARBA00022833"/>
    </source>
</evidence>
<keyword evidence="2" id="KW-0863">Zinc-finger</keyword>
<dbReference type="SUPFAM" id="SSF57903">
    <property type="entry name" value="FYVE/PHD zinc finger"/>
    <property type="match status" value="1"/>
</dbReference>
<dbReference type="PANTHER" id="PTHR47863">
    <property type="entry name" value="RING/FYVE/PHD ZINC FINGER SUPERFAMILY PROTEIN"/>
    <property type="match status" value="1"/>
</dbReference>
<dbReference type="PANTHER" id="PTHR47863:SF4">
    <property type="entry name" value="RING_FYVE_PHD ZINC FINGER SUPERFAMILY PROTEIN"/>
    <property type="match status" value="1"/>
</dbReference>
<dbReference type="SMART" id="SM00249">
    <property type="entry name" value="PHD"/>
    <property type="match status" value="1"/>
</dbReference>
<accession>A0A2C9UHL9</accession>
<dbReference type="Gene3D" id="3.30.40.10">
    <property type="entry name" value="Zinc/RING finger domain, C3HC4 (zinc finger)"/>
    <property type="match status" value="1"/>
</dbReference>
<dbReference type="EMBL" id="CM004400">
    <property type="protein sequence ID" value="OAY30141.1"/>
    <property type="molecule type" value="Genomic_DNA"/>
</dbReference>
<protein>
    <recommendedName>
        <fullName evidence="4">Zinc finger PHD-type domain-containing protein</fullName>
    </recommendedName>
</protein>
<dbReference type="AlphaFoldDB" id="A0A2C9UHL9"/>
<dbReference type="InterPro" id="IPR013083">
    <property type="entry name" value="Znf_RING/FYVE/PHD"/>
</dbReference>
<evidence type="ECO:0000256" key="2">
    <source>
        <dbReference type="ARBA" id="ARBA00022771"/>
    </source>
</evidence>
<dbReference type="GO" id="GO:0008270">
    <property type="term" value="F:zinc ion binding"/>
    <property type="evidence" value="ECO:0007669"/>
    <property type="project" value="UniProtKB-KW"/>
</dbReference>
<gene>
    <name evidence="5" type="ORF">MANES_14G007200</name>
</gene>
<proteinExistence type="predicted"/>
<keyword evidence="1" id="KW-0479">Metal-binding</keyword>
<sequence>MGNPFSLKSKVTWERLIEYLAKFGHIELSTLHDSINYSSLLPHELSKNTRERIALRKLEHLFGSDLIKGDVLFILHKRASLPLCALEQLKHVIPEAISYPTPVIGRSRLVHTSDDSDRSPVDFCNMPSVGNSNVVPPENENVMVRDDSCIKNLLHFKRNQSDFTCKNSSQDFQESQDCMHDGDLHVNAKRHKQNSSCATQSVKQISVPQHGNQLAENLSERIGGDTGKGSQDAERECRVGKLDECRSLENDDGRFFSTNRLGQSPDASAIDQFQHNPFENTDSANKMQLDTSGDGSHLYFQLEEVNEDGHGALNKAPVMNIQQKCMQLKTSNAPPLSGSLRNITDDKAGGMEHLCKQCTTSDVNQYHLKKVDSMKKNRFLSSRWPDKAIYSCLKCSKCDQVLVCSAVGCSLVFHEKCLGPSLSFDEQGNFCCPFCAYSHAIQRYSEAKKKESLAREELHVFVNQIPK</sequence>
<name>A0A2C9UHL9_MANES</name>
<reference evidence="5" key="1">
    <citation type="submission" date="2016-02" db="EMBL/GenBank/DDBJ databases">
        <title>WGS assembly of Manihot esculenta.</title>
        <authorList>
            <person name="Bredeson J.V."/>
            <person name="Prochnik S.E."/>
            <person name="Lyons J.B."/>
            <person name="Schmutz J."/>
            <person name="Grimwood J."/>
            <person name="Vrebalov J."/>
            <person name="Bart R.S."/>
            <person name="Amuge T."/>
            <person name="Ferguson M.E."/>
            <person name="Green R."/>
            <person name="Putnam N."/>
            <person name="Stites J."/>
            <person name="Rounsley S."/>
            <person name="Rokhsar D.S."/>
        </authorList>
    </citation>
    <scope>NUCLEOTIDE SEQUENCE [LARGE SCALE GENOMIC DNA]</scope>
    <source>
        <tissue evidence="5">Leaf</tissue>
    </source>
</reference>
<dbReference type="InterPro" id="IPR011011">
    <property type="entry name" value="Znf_FYVE_PHD"/>
</dbReference>
<feature type="domain" description="Zinc finger PHD-type" evidence="4">
    <location>
        <begin position="391"/>
        <end position="436"/>
    </location>
</feature>
<keyword evidence="3" id="KW-0862">Zinc</keyword>
<dbReference type="InterPro" id="IPR001965">
    <property type="entry name" value="Znf_PHD"/>
</dbReference>